<accession>A0A1G2QQ65</accession>
<dbReference type="Pfam" id="PF11104">
    <property type="entry name" value="PilM_2"/>
    <property type="match status" value="1"/>
</dbReference>
<evidence type="ECO:0008006" key="3">
    <source>
        <dbReference type="Google" id="ProtNLM"/>
    </source>
</evidence>
<evidence type="ECO:0000313" key="2">
    <source>
        <dbReference type="Proteomes" id="UP000179245"/>
    </source>
</evidence>
<dbReference type="InterPro" id="IPR050696">
    <property type="entry name" value="FtsA/MreB"/>
</dbReference>
<dbReference type="Proteomes" id="UP000179245">
    <property type="component" value="Unassembled WGS sequence"/>
</dbReference>
<dbReference type="InterPro" id="IPR005883">
    <property type="entry name" value="PilM"/>
</dbReference>
<dbReference type="Gene3D" id="3.30.1490.300">
    <property type="match status" value="1"/>
</dbReference>
<dbReference type="Gene3D" id="3.30.420.40">
    <property type="match status" value="2"/>
</dbReference>
<comment type="caution">
    <text evidence="1">The sequence shown here is derived from an EMBL/GenBank/DDBJ whole genome shotgun (WGS) entry which is preliminary data.</text>
</comment>
<dbReference type="EMBL" id="MHTO01000022">
    <property type="protein sequence ID" value="OHA62031.1"/>
    <property type="molecule type" value="Genomic_DNA"/>
</dbReference>
<dbReference type="InterPro" id="IPR043129">
    <property type="entry name" value="ATPase_NBD"/>
</dbReference>
<dbReference type="STRING" id="1802443.A2117_01975"/>
<proteinExistence type="predicted"/>
<dbReference type="AlphaFoldDB" id="A0A1G2QQ65"/>
<name>A0A1G2QQ65_9BACT</name>
<dbReference type="PANTHER" id="PTHR32432">
    <property type="entry name" value="CELL DIVISION PROTEIN FTSA-RELATED"/>
    <property type="match status" value="1"/>
</dbReference>
<gene>
    <name evidence="1" type="ORF">A2117_01975</name>
</gene>
<sequence length="383" mass="42424">MLEPLTLKPTAFGIDISDSSLKIVKLKRKGAEFDLASFGEAEIPRGVVEGGEIKNEEALAKIIHQALSQVRGEKIKTEEVIVSLPEEKAFLRMIQFPKMNPEELEKAILFEAENHIPVPVKESCLGFEVIEPLVNHLDHFDILLAAIPQKIVDPYIRVLKAASLRPCALEIESSSTSRALIKNGITPNPVLLIDFGATRTGLIVFSGRSIRFTSSFLTSSSDLTEALASKLGISSVEAERIKVNYGLEAKTKVRLEEKTGDSELEKEILEDHRVIQILEPALSQLVSEIKNFLDFYYSHASHEHSSPSRHEVKRVLLSGGGANLKGLDRYLTRELSLPVVLGNPWVNVLDDPQERVPEAYLRRSLSYTNALGLALRGIMTADD</sequence>
<evidence type="ECO:0000313" key="1">
    <source>
        <dbReference type="EMBL" id="OHA62031.1"/>
    </source>
</evidence>
<dbReference type="NCBIfam" id="TIGR01175">
    <property type="entry name" value="pilM"/>
    <property type="match status" value="1"/>
</dbReference>
<organism evidence="1 2">
    <name type="scientific">Candidatus Wildermuthbacteria bacterium GWA2_46_15</name>
    <dbReference type="NCBI Taxonomy" id="1802443"/>
    <lineage>
        <taxon>Bacteria</taxon>
        <taxon>Candidatus Wildermuthiibacteriota</taxon>
    </lineage>
</organism>
<reference evidence="1 2" key="1">
    <citation type="journal article" date="2016" name="Nat. Commun.">
        <title>Thousands of microbial genomes shed light on interconnected biogeochemical processes in an aquifer system.</title>
        <authorList>
            <person name="Anantharaman K."/>
            <person name="Brown C.T."/>
            <person name="Hug L.A."/>
            <person name="Sharon I."/>
            <person name="Castelle C.J."/>
            <person name="Probst A.J."/>
            <person name="Thomas B.C."/>
            <person name="Singh A."/>
            <person name="Wilkins M.J."/>
            <person name="Karaoz U."/>
            <person name="Brodie E.L."/>
            <person name="Williams K.H."/>
            <person name="Hubbard S.S."/>
            <person name="Banfield J.F."/>
        </authorList>
    </citation>
    <scope>NUCLEOTIDE SEQUENCE [LARGE SCALE GENOMIC DNA]</scope>
</reference>
<dbReference type="PIRSF" id="PIRSF019169">
    <property type="entry name" value="PilM"/>
    <property type="match status" value="1"/>
</dbReference>
<dbReference type="SUPFAM" id="SSF53067">
    <property type="entry name" value="Actin-like ATPase domain"/>
    <property type="match status" value="2"/>
</dbReference>
<dbReference type="PANTHER" id="PTHR32432:SF3">
    <property type="entry name" value="ETHANOLAMINE UTILIZATION PROTEIN EUTJ"/>
    <property type="match status" value="1"/>
</dbReference>
<dbReference type="CDD" id="cd24049">
    <property type="entry name" value="ASKHA_NBD_PilM"/>
    <property type="match status" value="1"/>
</dbReference>
<protein>
    <recommendedName>
        <fullName evidence="3">SHS2 domain-containing protein</fullName>
    </recommendedName>
</protein>